<feature type="compositionally biased region" description="Basic and acidic residues" evidence="4">
    <location>
        <begin position="72"/>
        <end position="155"/>
    </location>
</feature>
<keyword evidence="3" id="KW-0964">Secreted</keyword>
<protein>
    <submittedName>
        <fullName evidence="6">Odorant-binding protein 12</fullName>
    </submittedName>
</protein>
<evidence type="ECO:0000313" key="6">
    <source>
        <dbReference type="EMBL" id="QLI62015.1"/>
    </source>
</evidence>
<evidence type="ECO:0000256" key="5">
    <source>
        <dbReference type="SAM" id="SignalP"/>
    </source>
</evidence>
<feature type="compositionally biased region" description="Polar residues" evidence="4">
    <location>
        <begin position="193"/>
        <end position="214"/>
    </location>
</feature>
<name>A0A7D5UMJ8_9NEOP</name>
<keyword evidence="5" id="KW-0732">Signal</keyword>
<comment type="subcellular location">
    <subcellularLocation>
        <location evidence="1">Secreted</location>
    </subcellularLocation>
</comment>
<dbReference type="InterPro" id="IPR052295">
    <property type="entry name" value="Odorant-binding_protein"/>
</dbReference>
<reference evidence="6" key="2">
    <citation type="submission" date="2020-04" db="EMBL/GenBank/DDBJ databases">
        <authorList>
            <person name="Yang Y."/>
        </authorList>
    </citation>
    <scope>NUCLEOTIDE SEQUENCE</scope>
    <source>
        <tissue evidence="6">Antennae</tissue>
    </source>
</reference>
<dbReference type="GO" id="GO:0005549">
    <property type="term" value="F:odorant binding"/>
    <property type="evidence" value="ECO:0007669"/>
    <property type="project" value="InterPro"/>
</dbReference>
<dbReference type="InterPro" id="IPR006170">
    <property type="entry name" value="PBP/GOBP"/>
</dbReference>
<evidence type="ECO:0000256" key="1">
    <source>
        <dbReference type="ARBA" id="ARBA00004613"/>
    </source>
</evidence>
<feature type="region of interest" description="Disordered" evidence="4">
    <location>
        <begin position="46"/>
        <end position="155"/>
    </location>
</feature>
<dbReference type="SUPFAM" id="SSF47565">
    <property type="entry name" value="Insect pheromone/odorant-binding proteins"/>
    <property type="match status" value="1"/>
</dbReference>
<sequence>MCHIKYYIFVVLILVSDSFALNCRSDGGPKEEELKAIYMNCLKRQEGKNSSDNRGYSGELDWNESRGQNQRSHCDKRDDSRSRDERTGSRDDRMESRDDRMGRRNDRTRNRDDRSGGRDDRISNRDDGMTARDDRFGNHDNRFGREDHLNGKDDFGLMEDDFGSDIRRYNNYGATNQPSKRFKRERRLEMNSGHRSQYNPNFSPKSSSYDDTYGNNENNSSESSSNSDSKACALHCFLEELKMMGDNGMPDRYLVTHAITKDVKNEDLRDFLQESIEECFQILYNENTDDKCAFSKNLMMCLSEKGRANCDDWKDDIRF</sequence>
<evidence type="ECO:0000256" key="4">
    <source>
        <dbReference type="SAM" id="MobiDB-lite"/>
    </source>
</evidence>
<evidence type="ECO:0000256" key="3">
    <source>
        <dbReference type="ARBA" id="ARBA00022525"/>
    </source>
</evidence>
<proteinExistence type="evidence at transcript level"/>
<dbReference type="Pfam" id="PF01395">
    <property type="entry name" value="PBP_GOBP"/>
    <property type="match status" value="1"/>
</dbReference>
<dbReference type="EMBL" id="MT386731">
    <property type="protein sequence ID" value="QLI62015.1"/>
    <property type="molecule type" value="mRNA"/>
</dbReference>
<feature type="compositionally biased region" description="Low complexity" evidence="4">
    <location>
        <begin position="215"/>
        <end position="227"/>
    </location>
</feature>
<comment type="similarity">
    <text evidence="2">Belongs to the PBP/GOBP family.</text>
</comment>
<organism evidence="6">
    <name type="scientific">Streltzoviella insularis</name>
    <dbReference type="NCBI Taxonomy" id="1206366"/>
    <lineage>
        <taxon>Eukaryota</taxon>
        <taxon>Metazoa</taxon>
        <taxon>Ecdysozoa</taxon>
        <taxon>Arthropoda</taxon>
        <taxon>Hexapoda</taxon>
        <taxon>Insecta</taxon>
        <taxon>Pterygota</taxon>
        <taxon>Neoptera</taxon>
        <taxon>Endopterygota</taxon>
        <taxon>Lepidoptera</taxon>
        <taxon>Glossata</taxon>
        <taxon>Ditrysia</taxon>
        <taxon>Cossoidea</taxon>
        <taxon>Cossidae</taxon>
        <taxon>Cossinae</taxon>
        <taxon>Streltzoviella</taxon>
    </lineage>
</organism>
<dbReference type="AlphaFoldDB" id="A0A7D5UMJ8"/>
<feature type="chain" id="PRO_5028301822" evidence="5">
    <location>
        <begin position="21"/>
        <end position="319"/>
    </location>
</feature>
<dbReference type="GO" id="GO:0005576">
    <property type="term" value="C:extracellular region"/>
    <property type="evidence" value="ECO:0007669"/>
    <property type="project" value="UniProtKB-SubCell"/>
</dbReference>
<dbReference type="InterPro" id="IPR036728">
    <property type="entry name" value="PBP_GOBP_sf"/>
</dbReference>
<reference evidence="6" key="1">
    <citation type="journal article" date="2019" name="Sci. Rep.">
        <title>Antennal transcriptome analyses and olfactory protein identification in an important wood-boring moth pest, Streltzoviella insularis (Lepidoptera: Cossidae).</title>
        <authorList>
            <person name="Yang Y"/>
            <person name="Li W"/>
            <person name="Tao J Zong.S."/>
        </authorList>
    </citation>
    <scope>NUCLEOTIDE SEQUENCE</scope>
    <source>
        <tissue evidence="6">Antennae</tissue>
    </source>
</reference>
<dbReference type="PANTHER" id="PTHR21066">
    <property type="entry name" value="ODORANT-BINDING PROTEIN 59A-RELATED"/>
    <property type="match status" value="1"/>
</dbReference>
<feature type="region of interest" description="Disordered" evidence="4">
    <location>
        <begin position="189"/>
        <end position="228"/>
    </location>
</feature>
<dbReference type="PANTHER" id="PTHR21066:SF9">
    <property type="entry name" value="ODORANT-BINDING PROTEIN 59A"/>
    <property type="match status" value="1"/>
</dbReference>
<evidence type="ECO:0000256" key="2">
    <source>
        <dbReference type="ARBA" id="ARBA00008098"/>
    </source>
</evidence>
<accession>A0A7D5UMJ8</accession>
<dbReference type="Gene3D" id="1.10.238.20">
    <property type="entry name" value="Pheromone/general odorant binding protein domain"/>
    <property type="match status" value="1"/>
</dbReference>
<feature type="signal peptide" evidence="5">
    <location>
        <begin position="1"/>
        <end position="20"/>
    </location>
</feature>
<dbReference type="CDD" id="cd23992">
    <property type="entry name" value="PBP_GOBP"/>
    <property type="match status" value="1"/>
</dbReference>